<comment type="similarity">
    <text evidence="2">Belongs to the sulfotransferase 1 family.</text>
</comment>
<name>A0ABN7SH02_OIKDI</name>
<dbReference type="SUPFAM" id="SSF52540">
    <property type="entry name" value="P-loop containing nucleoside triphosphate hydrolases"/>
    <property type="match status" value="1"/>
</dbReference>
<feature type="domain" description="Sulfotransferase" evidence="3">
    <location>
        <begin position="186"/>
        <end position="324"/>
    </location>
</feature>
<dbReference type="Gene3D" id="3.40.50.300">
    <property type="entry name" value="P-loop containing nucleotide triphosphate hydrolases"/>
    <property type="match status" value="1"/>
</dbReference>
<gene>
    <name evidence="4" type="ORF">OKIOD_LOCUS6701</name>
</gene>
<comment type="similarity">
    <text evidence="1">Belongs to the WSCD family.</text>
</comment>
<dbReference type="EMBL" id="OU015569">
    <property type="protein sequence ID" value="CAG5097594.1"/>
    <property type="molecule type" value="Genomic_DNA"/>
</dbReference>
<dbReference type="Proteomes" id="UP001158576">
    <property type="component" value="Chromosome XSR"/>
</dbReference>
<dbReference type="EC" id="2.8.2.-" evidence="2"/>
<dbReference type="InterPro" id="IPR027417">
    <property type="entry name" value="P-loop_NTPase"/>
</dbReference>
<reference evidence="4 5" key="1">
    <citation type="submission" date="2021-04" db="EMBL/GenBank/DDBJ databases">
        <authorList>
            <person name="Bliznina A."/>
        </authorList>
    </citation>
    <scope>NUCLEOTIDE SEQUENCE [LARGE SCALE GENOMIC DNA]</scope>
</reference>
<evidence type="ECO:0000313" key="4">
    <source>
        <dbReference type="EMBL" id="CAG5097594.1"/>
    </source>
</evidence>
<keyword evidence="5" id="KW-1185">Reference proteome</keyword>
<evidence type="ECO:0000256" key="2">
    <source>
        <dbReference type="RuleBase" id="RU361155"/>
    </source>
</evidence>
<dbReference type="PANTHER" id="PTHR45964:SF9">
    <property type="entry name" value="SULFOTRANSFERASE"/>
    <property type="match status" value="1"/>
</dbReference>
<sequence>MSAIERKVDEFGVTQKRILLFILALVAFFVVEQNTGRIIDATKLNLKFNEIDLREDIPEDTVYHHKNGQRPAVKTTAARGELKEVEPEVHASEEEIEEAQNMCERDLHLEDYNTMPIVFLNSFPGAGNTWSRILIEDVTGIYSGSVYHEAKMVDAGFIGEADEPTSGRTVVVKNHGQHDMEYADGIIYVIRNPYDATIADYKRQVGHSHTGNVDMAVFDKPEWKAFQMQHLKRWYSMTMWFPEYATKGNIPFHLMYYEDMKANVTNEMVKVLDFFDENYNFTTADRDRRVKCLTMMDDNKMHRKSTPIKKELFSDEAIEFIEEKMRFVRKLYEVRGWTPMKTEYSKKNKILDLPSEEELQAFIEGNGHSIWRKIDQRLGYRQKYLDSGLSAKDFLESPDAPDRPNQ</sequence>
<dbReference type="InterPro" id="IPR051589">
    <property type="entry name" value="Sialate-O-sulfotransferase"/>
</dbReference>
<dbReference type="InterPro" id="IPR000863">
    <property type="entry name" value="Sulfotransferase_dom"/>
</dbReference>
<accession>A0ABN7SH02</accession>
<evidence type="ECO:0000259" key="3">
    <source>
        <dbReference type="Pfam" id="PF00685"/>
    </source>
</evidence>
<keyword evidence="2" id="KW-0808">Transferase</keyword>
<evidence type="ECO:0000313" key="5">
    <source>
        <dbReference type="Proteomes" id="UP001158576"/>
    </source>
</evidence>
<protein>
    <recommendedName>
        <fullName evidence="2">Sulfotransferase</fullName>
        <ecNumber evidence="2">2.8.2.-</ecNumber>
    </recommendedName>
</protein>
<organism evidence="4 5">
    <name type="scientific">Oikopleura dioica</name>
    <name type="common">Tunicate</name>
    <dbReference type="NCBI Taxonomy" id="34765"/>
    <lineage>
        <taxon>Eukaryota</taxon>
        <taxon>Metazoa</taxon>
        <taxon>Chordata</taxon>
        <taxon>Tunicata</taxon>
        <taxon>Appendicularia</taxon>
        <taxon>Copelata</taxon>
        <taxon>Oikopleuridae</taxon>
        <taxon>Oikopleura</taxon>
    </lineage>
</organism>
<dbReference type="Pfam" id="PF00685">
    <property type="entry name" value="Sulfotransfer_1"/>
    <property type="match status" value="1"/>
</dbReference>
<proteinExistence type="inferred from homology"/>
<dbReference type="PANTHER" id="PTHR45964">
    <property type="entry name" value="WSCD FAMILY MEMBER CG9164"/>
    <property type="match status" value="1"/>
</dbReference>
<evidence type="ECO:0000256" key="1">
    <source>
        <dbReference type="ARBA" id="ARBA00010236"/>
    </source>
</evidence>